<dbReference type="Proteomes" id="UP000265566">
    <property type="component" value="Chromosome 2"/>
</dbReference>
<accession>A0A072VEI2</accession>
<name>A0A072VEI2_MEDTR</name>
<dbReference type="Gramene" id="rna7752">
    <property type="protein sequence ID" value="RHN72080.1"/>
    <property type="gene ID" value="gene7752"/>
</dbReference>
<reference evidence="2" key="4">
    <citation type="journal article" date="2018" name="Nat. Plants">
        <title>Whole-genome landscape of Medicago truncatula symbiotic genes.</title>
        <authorList>
            <person name="Pecrix Y."/>
            <person name="Gamas P."/>
            <person name="Carrere S."/>
        </authorList>
    </citation>
    <scope>NUCLEOTIDE SEQUENCE</scope>
    <source>
        <tissue evidence="2">Leaves</tissue>
    </source>
</reference>
<reference evidence="1 4" key="2">
    <citation type="journal article" date="2014" name="BMC Genomics">
        <title>An improved genome release (version Mt4.0) for the model legume Medicago truncatula.</title>
        <authorList>
            <person name="Tang H."/>
            <person name="Krishnakumar V."/>
            <person name="Bidwell S."/>
            <person name="Rosen B."/>
            <person name="Chan A."/>
            <person name="Zhou S."/>
            <person name="Gentzbittel L."/>
            <person name="Childs K.L."/>
            <person name="Yandell M."/>
            <person name="Gundlach H."/>
            <person name="Mayer K.F."/>
            <person name="Schwartz D.C."/>
            <person name="Town C.D."/>
        </authorList>
    </citation>
    <scope>GENOME REANNOTATION</scope>
    <source>
        <strain evidence="1">A17</strain>
        <strain evidence="3 4">cv. Jemalong A17</strain>
    </source>
</reference>
<evidence type="ECO:0000313" key="3">
    <source>
        <dbReference type="EnsemblPlants" id="KEH36585"/>
    </source>
</evidence>
<organism evidence="1 4">
    <name type="scientific">Medicago truncatula</name>
    <name type="common">Barrel medic</name>
    <name type="synonym">Medicago tribuloides</name>
    <dbReference type="NCBI Taxonomy" id="3880"/>
    <lineage>
        <taxon>Eukaryota</taxon>
        <taxon>Viridiplantae</taxon>
        <taxon>Streptophyta</taxon>
        <taxon>Embryophyta</taxon>
        <taxon>Tracheophyta</taxon>
        <taxon>Spermatophyta</taxon>
        <taxon>Magnoliopsida</taxon>
        <taxon>eudicotyledons</taxon>
        <taxon>Gunneridae</taxon>
        <taxon>Pentapetalae</taxon>
        <taxon>rosids</taxon>
        <taxon>fabids</taxon>
        <taxon>Fabales</taxon>
        <taxon>Fabaceae</taxon>
        <taxon>Papilionoideae</taxon>
        <taxon>50 kb inversion clade</taxon>
        <taxon>NPAAA clade</taxon>
        <taxon>Hologalegina</taxon>
        <taxon>IRL clade</taxon>
        <taxon>Trifolieae</taxon>
        <taxon>Medicago</taxon>
    </lineage>
</organism>
<sequence>MLKNQEALLRGQDHLVCLHDVALPEHSAQLGSLMTSVTRITKSLQALHTEVREGFQLQKSSPTQSGSVTPFRVLVRGIE</sequence>
<evidence type="ECO:0000313" key="1">
    <source>
        <dbReference type="EMBL" id="KEH36585.1"/>
    </source>
</evidence>
<evidence type="ECO:0000313" key="2">
    <source>
        <dbReference type="EMBL" id="RHN72080.1"/>
    </source>
</evidence>
<dbReference type="HOGENOM" id="CLU_2609601_0_0_1"/>
<dbReference type="AlphaFoldDB" id="A0A072VEI2"/>
<protein>
    <submittedName>
        <fullName evidence="1 3">Uncharacterized protein</fullName>
    </submittedName>
</protein>
<evidence type="ECO:0000313" key="4">
    <source>
        <dbReference type="Proteomes" id="UP000002051"/>
    </source>
</evidence>
<keyword evidence="4" id="KW-1185">Reference proteome</keyword>
<dbReference type="EMBL" id="CM001218">
    <property type="protein sequence ID" value="KEH36585.1"/>
    <property type="molecule type" value="Genomic_DNA"/>
</dbReference>
<dbReference type="EMBL" id="PSQE01000002">
    <property type="protein sequence ID" value="RHN72080.1"/>
    <property type="molecule type" value="Genomic_DNA"/>
</dbReference>
<reference evidence="1 4" key="1">
    <citation type="journal article" date="2011" name="Nature">
        <title>The Medicago genome provides insight into the evolution of rhizobial symbioses.</title>
        <authorList>
            <person name="Young N.D."/>
            <person name="Debelle F."/>
            <person name="Oldroyd G.E."/>
            <person name="Geurts R."/>
            <person name="Cannon S.B."/>
            <person name="Udvardi M.K."/>
            <person name="Benedito V.A."/>
            <person name="Mayer K.F."/>
            <person name="Gouzy J."/>
            <person name="Schoof H."/>
            <person name="Van de Peer Y."/>
            <person name="Proost S."/>
            <person name="Cook D.R."/>
            <person name="Meyers B.C."/>
            <person name="Spannagl M."/>
            <person name="Cheung F."/>
            <person name="De Mita S."/>
            <person name="Krishnakumar V."/>
            <person name="Gundlach H."/>
            <person name="Zhou S."/>
            <person name="Mudge J."/>
            <person name="Bharti A.K."/>
            <person name="Murray J.D."/>
            <person name="Naoumkina M.A."/>
            <person name="Rosen B."/>
            <person name="Silverstein K.A."/>
            <person name="Tang H."/>
            <person name="Rombauts S."/>
            <person name="Zhao P.X."/>
            <person name="Zhou P."/>
            <person name="Barbe V."/>
            <person name="Bardou P."/>
            <person name="Bechner M."/>
            <person name="Bellec A."/>
            <person name="Berger A."/>
            <person name="Berges H."/>
            <person name="Bidwell S."/>
            <person name="Bisseling T."/>
            <person name="Choisne N."/>
            <person name="Couloux A."/>
            <person name="Denny R."/>
            <person name="Deshpande S."/>
            <person name="Dai X."/>
            <person name="Doyle J.J."/>
            <person name="Dudez A.M."/>
            <person name="Farmer A.D."/>
            <person name="Fouteau S."/>
            <person name="Franken C."/>
            <person name="Gibelin C."/>
            <person name="Gish J."/>
            <person name="Goldstein S."/>
            <person name="Gonzalez A.J."/>
            <person name="Green P.J."/>
            <person name="Hallab A."/>
            <person name="Hartog M."/>
            <person name="Hua A."/>
            <person name="Humphray S.J."/>
            <person name="Jeong D.H."/>
            <person name="Jing Y."/>
            <person name="Jocker A."/>
            <person name="Kenton S.M."/>
            <person name="Kim D.J."/>
            <person name="Klee K."/>
            <person name="Lai H."/>
            <person name="Lang C."/>
            <person name="Lin S."/>
            <person name="Macmil S.L."/>
            <person name="Magdelenat G."/>
            <person name="Matthews L."/>
            <person name="McCorrison J."/>
            <person name="Monaghan E.L."/>
            <person name="Mun J.H."/>
            <person name="Najar F.Z."/>
            <person name="Nicholson C."/>
            <person name="Noirot C."/>
            <person name="O'Bleness M."/>
            <person name="Paule C.R."/>
            <person name="Poulain J."/>
            <person name="Prion F."/>
            <person name="Qin B."/>
            <person name="Qu C."/>
            <person name="Retzel E.F."/>
            <person name="Riddle C."/>
            <person name="Sallet E."/>
            <person name="Samain S."/>
            <person name="Samson N."/>
            <person name="Sanders I."/>
            <person name="Saurat O."/>
            <person name="Scarpelli C."/>
            <person name="Schiex T."/>
            <person name="Segurens B."/>
            <person name="Severin A.J."/>
            <person name="Sherrier D.J."/>
            <person name="Shi R."/>
            <person name="Sims S."/>
            <person name="Singer S.R."/>
            <person name="Sinharoy S."/>
            <person name="Sterck L."/>
            <person name="Viollet A."/>
            <person name="Wang B.B."/>
            <person name="Wang K."/>
            <person name="Wang M."/>
            <person name="Wang X."/>
            <person name="Warfsmann J."/>
            <person name="Weissenbach J."/>
            <person name="White D.D."/>
            <person name="White J.D."/>
            <person name="Wiley G.B."/>
            <person name="Wincker P."/>
            <person name="Xing Y."/>
            <person name="Yang L."/>
            <person name="Yao Z."/>
            <person name="Ying F."/>
            <person name="Zhai J."/>
            <person name="Zhou L."/>
            <person name="Zuber A."/>
            <person name="Denarie J."/>
            <person name="Dixon R.A."/>
            <person name="May G.D."/>
            <person name="Schwartz D.C."/>
            <person name="Rogers J."/>
            <person name="Quetier F."/>
            <person name="Town C.D."/>
            <person name="Roe B.A."/>
        </authorList>
    </citation>
    <scope>NUCLEOTIDE SEQUENCE [LARGE SCALE GENOMIC DNA]</scope>
    <source>
        <strain evidence="1">A17</strain>
        <strain evidence="3 4">cv. Jemalong A17</strain>
    </source>
</reference>
<proteinExistence type="predicted"/>
<dbReference type="Proteomes" id="UP000002051">
    <property type="component" value="Chromosome 2"/>
</dbReference>
<dbReference type="EnsemblPlants" id="KEH36585">
    <property type="protein sequence ID" value="KEH36585"/>
    <property type="gene ID" value="MTR_2g015970"/>
</dbReference>
<reference evidence="3" key="3">
    <citation type="submission" date="2015-04" db="UniProtKB">
        <authorList>
            <consortium name="EnsemblPlants"/>
        </authorList>
    </citation>
    <scope>IDENTIFICATION</scope>
    <source>
        <strain evidence="3">cv. Jemalong A17</strain>
    </source>
</reference>
<gene>
    <name evidence="1" type="ordered locus">MTR_2g015970</name>
    <name evidence="2" type="ORF">MtrunA17_Chr2g0283781</name>
</gene>